<feature type="transmembrane region" description="Helical" evidence="8">
    <location>
        <begin position="6"/>
        <end position="26"/>
    </location>
</feature>
<evidence type="ECO:0000256" key="1">
    <source>
        <dbReference type="ARBA" id="ARBA00004401"/>
    </source>
</evidence>
<keyword evidence="3" id="KW-0132">Cell division</keyword>
<dbReference type="EMBL" id="CP138327">
    <property type="protein sequence ID" value="WXT99590.1"/>
    <property type="molecule type" value="Genomic_DNA"/>
</dbReference>
<evidence type="ECO:0000256" key="2">
    <source>
        <dbReference type="ARBA" id="ARBA00022475"/>
    </source>
</evidence>
<evidence type="ECO:0000256" key="4">
    <source>
        <dbReference type="ARBA" id="ARBA00022692"/>
    </source>
</evidence>
<dbReference type="GO" id="GO:0005886">
    <property type="term" value="C:plasma membrane"/>
    <property type="evidence" value="ECO:0007669"/>
    <property type="project" value="UniProtKB-SubCell"/>
</dbReference>
<dbReference type="InterPro" id="IPR011922">
    <property type="entry name" value="Cell_div_FtsL"/>
</dbReference>
<evidence type="ECO:0000313" key="9">
    <source>
        <dbReference type="EMBL" id="WXT99590.1"/>
    </source>
</evidence>
<proteinExistence type="predicted"/>
<keyword evidence="7" id="KW-0131">Cell cycle</keyword>
<name>A0AAU6PEY7_9GAMM</name>
<organism evidence="9">
    <name type="scientific">Catillopecten margaritatus gill symbiont</name>
    <dbReference type="NCBI Taxonomy" id="3083288"/>
    <lineage>
        <taxon>Bacteria</taxon>
        <taxon>Pseudomonadati</taxon>
        <taxon>Pseudomonadota</taxon>
        <taxon>Gammaproteobacteria</taxon>
        <taxon>sulfur-oxidizing symbionts</taxon>
    </lineage>
</organism>
<sequence>MKITTNRINGLLIFAIIILSCLSIIWHNQDSLYYKKTINLQEEKEKIMVQKKQLLNEHSEQMSGSKVQTNAIKKLRMQQPAKVRELEL</sequence>
<evidence type="ECO:0008006" key="10">
    <source>
        <dbReference type="Google" id="ProtNLM"/>
    </source>
</evidence>
<keyword evidence="4 8" id="KW-0812">Transmembrane</keyword>
<gene>
    <name evidence="9" type="ORF">Ctma_0290</name>
</gene>
<protein>
    <recommendedName>
        <fullName evidence="10">Cell division protein FtsL</fullName>
    </recommendedName>
</protein>
<evidence type="ECO:0000256" key="8">
    <source>
        <dbReference type="SAM" id="Phobius"/>
    </source>
</evidence>
<reference evidence="9" key="1">
    <citation type="submission" date="2023-10" db="EMBL/GenBank/DDBJ databases">
        <title>The first scallop-associated chemosynthetic bacterial symbiont.</title>
        <authorList>
            <person name="Lin Y.-T."/>
            <person name="Sun J."/>
            <person name="Ip J.C.-H."/>
            <person name="He X."/>
            <person name="Gao Z.-M."/>
            <person name="Perez M."/>
            <person name="Xu T."/>
            <person name="Qian P.-Y."/>
            <person name="Qiu J.-W."/>
        </authorList>
    </citation>
    <scope>NUCLEOTIDE SEQUENCE</scope>
    <source>
        <strain evidence="9">Gill1</strain>
    </source>
</reference>
<evidence type="ECO:0000256" key="3">
    <source>
        <dbReference type="ARBA" id="ARBA00022618"/>
    </source>
</evidence>
<keyword evidence="2" id="KW-1003">Cell membrane</keyword>
<keyword evidence="5 8" id="KW-1133">Transmembrane helix</keyword>
<dbReference type="PROSITE" id="PS51257">
    <property type="entry name" value="PROKAR_LIPOPROTEIN"/>
    <property type="match status" value="1"/>
</dbReference>
<evidence type="ECO:0000256" key="7">
    <source>
        <dbReference type="ARBA" id="ARBA00023306"/>
    </source>
</evidence>
<accession>A0AAU6PEY7</accession>
<comment type="subcellular location">
    <subcellularLocation>
        <location evidence="1">Cell membrane</location>
        <topology evidence="1">Single-pass type II membrane protein</topology>
    </subcellularLocation>
</comment>
<evidence type="ECO:0000256" key="6">
    <source>
        <dbReference type="ARBA" id="ARBA00023136"/>
    </source>
</evidence>
<evidence type="ECO:0000256" key="5">
    <source>
        <dbReference type="ARBA" id="ARBA00022989"/>
    </source>
</evidence>
<dbReference type="AlphaFoldDB" id="A0AAU6PEY7"/>
<dbReference type="Pfam" id="PF04999">
    <property type="entry name" value="FtsL"/>
    <property type="match status" value="1"/>
</dbReference>
<dbReference type="GO" id="GO:0051301">
    <property type="term" value="P:cell division"/>
    <property type="evidence" value="ECO:0007669"/>
    <property type="project" value="UniProtKB-KW"/>
</dbReference>
<keyword evidence="6 8" id="KW-0472">Membrane</keyword>